<dbReference type="PRINTS" id="PR01046">
    <property type="entry name" value="TRNASYNTHPRO"/>
</dbReference>
<evidence type="ECO:0000256" key="6">
    <source>
        <dbReference type="ARBA" id="ARBA00023146"/>
    </source>
</evidence>
<keyword evidence="5 9" id="KW-0648">Protein biosynthesis</keyword>
<dbReference type="EMBL" id="CP004267">
    <property type="protein sequence ID" value="AHH06467.1"/>
    <property type="molecule type" value="Genomic_DNA"/>
</dbReference>
<dbReference type="CDD" id="cd00862">
    <property type="entry name" value="ProRS_anticodon_zinc"/>
    <property type="match status" value="1"/>
</dbReference>
<dbReference type="Gene3D" id="3.40.50.800">
    <property type="entry name" value="Anticodon-binding domain"/>
    <property type="match status" value="1"/>
</dbReference>
<dbReference type="InterPro" id="IPR006195">
    <property type="entry name" value="aa-tRNA-synth_II"/>
</dbReference>
<evidence type="ECO:0000256" key="5">
    <source>
        <dbReference type="ARBA" id="ARBA00022917"/>
    </source>
</evidence>
<evidence type="ECO:0000256" key="1">
    <source>
        <dbReference type="ARBA" id="ARBA00022490"/>
    </source>
</evidence>
<dbReference type="Pfam" id="PF03129">
    <property type="entry name" value="HGTP_anticodon"/>
    <property type="match status" value="1"/>
</dbReference>
<evidence type="ECO:0000256" key="4">
    <source>
        <dbReference type="ARBA" id="ARBA00022840"/>
    </source>
</evidence>
<dbReference type="AlphaFoldDB" id="W5SHT4"/>
<organism evidence="11 12">
    <name type="scientific">Borrelia crocidurae DOU</name>
    <dbReference type="NCBI Taxonomy" id="1293575"/>
    <lineage>
        <taxon>Bacteria</taxon>
        <taxon>Pseudomonadati</taxon>
        <taxon>Spirochaetota</taxon>
        <taxon>Spirochaetia</taxon>
        <taxon>Spirochaetales</taxon>
        <taxon>Borreliaceae</taxon>
        <taxon>Borrelia</taxon>
    </lineage>
</organism>
<evidence type="ECO:0000259" key="10">
    <source>
        <dbReference type="PROSITE" id="PS50862"/>
    </source>
</evidence>
<gene>
    <name evidence="9" type="primary">proS</name>
    <name evidence="11" type="ORF">BCD_0401</name>
</gene>
<protein>
    <recommendedName>
        <fullName evidence="9">Proline--tRNA ligase</fullName>
        <ecNumber evidence="9">6.1.1.15</ecNumber>
    </recommendedName>
    <alternativeName>
        <fullName evidence="9">Prolyl-tRNA synthetase</fullName>
        <shortName evidence="9">ProRS</shortName>
    </alternativeName>
</protein>
<dbReference type="InterPro" id="IPR033721">
    <property type="entry name" value="ProRS_core_arch_euk"/>
</dbReference>
<dbReference type="SUPFAM" id="SSF52954">
    <property type="entry name" value="Class II aaRS ABD-related"/>
    <property type="match status" value="1"/>
</dbReference>
<dbReference type="Pfam" id="PF00587">
    <property type="entry name" value="tRNA-synt_2b"/>
    <property type="match status" value="1"/>
</dbReference>
<dbReference type="SUPFAM" id="SSF55681">
    <property type="entry name" value="Class II aaRS and biotin synthetases"/>
    <property type="match status" value="1"/>
</dbReference>
<evidence type="ECO:0000256" key="9">
    <source>
        <dbReference type="HAMAP-Rule" id="MF_01571"/>
    </source>
</evidence>
<sequence>MILELIYMISFIVKSRFLLLRSNYIVSLYLSFKFLGKVWFMSDFIASREEEFSKWYLDIVQKAKLVDYSPVKGCMVIMPYGYAIWERIQSVIDDKFKKSGHENAYFPLLIPYEFLEREKEHVKGFSPELAVVTTAGGEELREPLVLRPTSETIIWNMYSKWIKSYRDLPIKINQWANIIRWEKRTKPFLRTTEFLWQEGHTAHETSNEAQEEALFILNLYKKFVEDYLAIPVFYGKKTEREKFAGAVSTYTIEALMQDKKALQAGTSHYLGLNFAKAFDVKFQNKNGEMSYVFATSWGVSTRLIGALIMVHADSKGLVLPPKIAPIEIIIVPIFKKDDDVNKKILEYATTIFDILVKEKFRVEIDKDFKNSPGFRFAASEFKGIPIRIEIGSNDILMDCVTVARRDRDKNSKYQVSFKELLPKIKEELETMQCELFNKALEFRNSNTKEIIGFKENDYGLFKTYINDNLGFILSSWCGNEVCEENIKNDTKATIRCIPEDFQDKSLDNVTCIYCNTSAKHFVLFARAY</sequence>
<evidence type="ECO:0000313" key="12">
    <source>
        <dbReference type="Proteomes" id="UP000019337"/>
    </source>
</evidence>
<keyword evidence="1 9" id="KW-0963">Cytoplasm</keyword>
<evidence type="ECO:0000256" key="8">
    <source>
        <dbReference type="ARBA" id="ARBA00060806"/>
    </source>
</evidence>
<dbReference type="InterPro" id="IPR017449">
    <property type="entry name" value="Pro-tRNA_synth_II"/>
</dbReference>
<dbReference type="GO" id="GO:0006433">
    <property type="term" value="P:prolyl-tRNA aminoacylation"/>
    <property type="evidence" value="ECO:0007669"/>
    <property type="project" value="UniProtKB-UniRule"/>
</dbReference>
<keyword evidence="12" id="KW-1185">Reference proteome</keyword>
<comment type="subunit">
    <text evidence="9">Homodimer.</text>
</comment>
<dbReference type="NCBIfam" id="TIGR00408">
    <property type="entry name" value="proS_fam_I"/>
    <property type="match status" value="1"/>
</dbReference>
<dbReference type="GO" id="GO:0004827">
    <property type="term" value="F:proline-tRNA ligase activity"/>
    <property type="evidence" value="ECO:0007669"/>
    <property type="project" value="UniProtKB-UniRule"/>
</dbReference>
<dbReference type="EC" id="6.1.1.15" evidence="9"/>
<dbReference type="Pfam" id="PF09180">
    <property type="entry name" value="ProRS-C_1"/>
    <property type="match status" value="1"/>
</dbReference>
<dbReference type="PANTHER" id="PTHR43382:SF2">
    <property type="entry name" value="BIFUNCTIONAL GLUTAMATE_PROLINE--TRNA LIGASE"/>
    <property type="match status" value="1"/>
</dbReference>
<name>W5SHT4_9SPIR</name>
<proteinExistence type="inferred from homology"/>
<evidence type="ECO:0000256" key="3">
    <source>
        <dbReference type="ARBA" id="ARBA00022741"/>
    </source>
</evidence>
<keyword evidence="3 9" id="KW-0547">Nucleotide-binding</keyword>
<dbReference type="InterPro" id="IPR002314">
    <property type="entry name" value="aa-tRNA-synt_IIb"/>
</dbReference>
<keyword evidence="2 9" id="KW-0436">Ligase</keyword>
<dbReference type="InterPro" id="IPR016061">
    <property type="entry name" value="Pro-tRNA_ligase_II_C"/>
</dbReference>
<dbReference type="PANTHER" id="PTHR43382">
    <property type="entry name" value="PROLYL-TRNA SYNTHETASE"/>
    <property type="match status" value="1"/>
</dbReference>
<dbReference type="PROSITE" id="PS50862">
    <property type="entry name" value="AA_TRNA_LIGASE_II"/>
    <property type="match status" value="1"/>
</dbReference>
<comment type="subcellular location">
    <subcellularLocation>
        <location evidence="9">Cytoplasm</location>
    </subcellularLocation>
</comment>
<comment type="function">
    <text evidence="9">Catalyzes the attachment of proline to tRNA(Pro) in a two-step reaction: proline is first activated by ATP to form Pro-AMP and then transferred to the acceptor end of tRNA(Pro).</text>
</comment>
<evidence type="ECO:0000256" key="2">
    <source>
        <dbReference type="ARBA" id="ARBA00022598"/>
    </source>
</evidence>
<dbReference type="InterPro" id="IPR002316">
    <property type="entry name" value="Pro-tRNA-ligase_IIa"/>
</dbReference>
<feature type="domain" description="Aminoacyl-transfer RNA synthetases class-II family profile" evidence="10">
    <location>
        <begin position="79"/>
        <end position="320"/>
    </location>
</feature>
<dbReference type="GO" id="GO:0005524">
    <property type="term" value="F:ATP binding"/>
    <property type="evidence" value="ECO:0007669"/>
    <property type="project" value="UniProtKB-UniRule"/>
</dbReference>
<dbReference type="InterPro" id="IPR004154">
    <property type="entry name" value="Anticodon-bd"/>
</dbReference>
<comment type="similarity">
    <text evidence="8 9">Belongs to the class-II aminoacyl-tRNA synthetase family. ProS type 3 subfamily.</text>
</comment>
<dbReference type="Gene3D" id="3.30.110.30">
    <property type="entry name" value="C-terminal domain of ProRS"/>
    <property type="match status" value="1"/>
</dbReference>
<dbReference type="CDD" id="cd00778">
    <property type="entry name" value="ProRS_core_arch_euk"/>
    <property type="match status" value="1"/>
</dbReference>
<dbReference type="GO" id="GO:0017101">
    <property type="term" value="C:aminoacyl-tRNA synthetase multienzyme complex"/>
    <property type="evidence" value="ECO:0007669"/>
    <property type="project" value="TreeGrafter"/>
</dbReference>
<dbReference type="HOGENOM" id="CLU_001882_4_2_12"/>
<evidence type="ECO:0000313" key="11">
    <source>
        <dbReference type="EMBL" id="AHH06467.1"/>
    </source>
</evidence>
<dbReference type="InterPro" id="IPR045864">
    <property type="entry name" value="aa-tRNA-synth_II/BPL/LPL"/>
</dbReference>
<comment type="catalytic activity">
    <reaction evidence="7 9">
        <text>tRNA(Pro) + L-proline + ATP = L-prolyl-tRNA(Pro) + AMP + diphosphate</text>
        <dbReference type="Rhea" id="RHEA:14305"/>
        <dbReference type="Rhea" id="RHEA-COMP:9700"/>
        <dbReference type="Rhea" id="RHEA-COMP:9702"/>
        <dbReference type="ChEBI" id="CHEBI:30616"/>
        <dbReference type="ChEBI" id="CHEBI:33019"/>
        <dbReference type="ChEBI" id="CHEBI:60039"/>
        <dbReference type="ChEBI" id="CHEBI:78442"/>
        <dbReference type="ChEBI" id="CHEBI:78532"/>
        <dbReference type="ChEBI" id="CHEBI:456215"/>
        <dbReference type="EC" id="6.1.1.15"/>
    </reaction>
</comment>
<accession>W5SHT4</accession>
<reference evidence="11" key="1">
    <citation type="submission" date="2013-02" db="EMBL/GenBank/DDBJ databases">
        <title>Comparative genomics of Borrelia species.</title>
        <authorList>
            <person name="Schwan T.G."/>
            <person name="Raffel S.J."/>
            <person name="Porcella S.F."/>
        </authorList>
    </citation>
    <scope>NUCLEOTIDE SEQUENCE [LARGE SCALE GENOMIC DNA]</scope>
    <source>
        <strain evidence="11">DOU</strain>
    </source>
</reference>
<dbReference type="SMART" id="SM00946">
    <property type="entry name" value="ProRS-C_1"/>
    <property type="match status" value="1"/>
</dbReference>
<keyword evidence="4 9" id="KW-0067">ATP-binding</keyword>
<dbReference type="PATRIC" id="fig|1293575.3.peg.407"/>
<dbReference type="Proteomes" id="UP000019337">
    <property type="component" value="Chromosome"/>
</dbReference>
<dbReference type="GO" id="GO:0005737">
    <property type="term" value="C:cytoplasm"/>
    <property type="evidence" value="ECO:0007669"/>
    <property type="project" value="UniProtKB-SubCell"/>
</dbReference>
<dbReference type="Gene3D" id="3.30.930.10">
    <property type="entry name" value="Bira Bifunctional Protein, Domain 2"/>
    <property type="match status" value="1"/>
</dbReference>
<dbReference type="SUPFAM" id="SSF64586">
    <property type="entry name" value="C-terminal domain of ProRS"/>
    <property type="match status" value="1"/>
</dbReference>
<dbReference type="HAMAP" id="MF_01571">
    <property type="entry name" value="Pro_tRNA_synth_type3"/>
    <property type="match status" value="1"/>
</dbReference>
<evidence type="ECO:0000256" key="7">
    <source>
        <dbReference type="ARBA" id="ARBA00047671"/>
    </source>
</evidence>
<comment type="domain">
    <text evidence="9">Consists of three domains: the N-terminal catalytic domain, the anticodon-binding domain and the C-terminal extension.</text>
</comment>
<dbReference type="InterPro" id="IPR036621">
    <property type="entry name" value="Anticodon-bd_dom_sf"/>
</dbReference>
<dbReference type="InterPro" id="IPR004499">
    <property type="entry name" value="Pro-tRNA-ligase_IIa_arc-type"/>
</dbReference>
<dbReference type="FunFam" id="3.30.930.10:FF:000023">
    <property type="entry name" value="Proline--tRNA ligase"/>
    <property type="match status" value="1"/>
</dbReference>
<keyword evidence="6 9" id="KW-0030">Aminoacyl-tRNA synthetase</keyword>